<proteinExistence type="predicted"/>
<dbReference type="InterPro" id="IPR050595">
    <property type="entry name" value="Bact_response_regulator"/>
</dbReference>
<evidence type="ECO:0000256" key="1">
    <source>
        <dbReference type="ARBA" id="ARBA00022553"/>
    </source>
</evidence>
<dbReference type="SMART" id="SM00448">
    <property type="entry name" value="REC"/>
    <property type="match status" value="1"/>
</dbReference>
<evidence type="ECO:0000256" key="2">
    <source>
        <dbReference type="PROSITE-ProRule" id="PRU00169"/>
    </source>
</evidence>
<dbReference type="InterPro" id="IPR011006">
    <property type="entry name" value="CheY-like_superfamily"/>
</dbReference>
<reference evidence="5" key="1">
    <citation type="submission" date="2017-09" db="EMBL/GenBank/DDBJ databases">
        <title>Depth-based differentiation of microbial function through sediment-hosted aquifers and enrichment of novel symbionts in the deep terrestrial subsurface.</title>
        <authorList>
            <person name="Probst A.J."/>
            <person name="Ladd B."/>
            <person name="Jarett J.K."/>
            <person name="Geller-Mcgrath D.E."/>
            <person name="Sieber C.M.K."/>
            <person name="Emerson J.B."/>
            <person name="Anantharaman K."/>
            <person name="Thomas B.C."/>
            <person name="Malmstrom R."/>
            <person name="Stieglmeier M."/>
            <person name="Klingl A."/>
            <person name="Woyke T."/>
            <person name="Ryan C.M."/>
            <person name="Banfield J.F."/>
        </authorList>
    </citation>
    <scope>NUCLEOTIDE SEQUENCE [LARGE SCALE GENOMIC DNA]</scope>
</reference>
<feature type="modified residue" description="4-aspartylphosphate" evidence="2">
    <location>
        <position position="116"/>
    </location>
</feature>
<dbReference type="PROSITE" id="PS50110">
    <property type="entry name" value="RESPONSE_REGULATORY"/>
    <property type="match status" value="1"/>
</dbReference>
<comment type="caution">
    <text evidence="4">The sequence shown here is derived from an EMBL/GenBank/DDBJ whole genome shotgun (WGS) entry which is preliminary data.</text>
</comment>
<dbReference type="GO" id="GO:0000160">
    <property type="term" value="P:phosphorelay signal transduction system"/>
    <property type="evidence" value="ECO:0007669"/>
    <property type="project" value="InterPro"/>
</dbReference>
<accession>A0A2M8D763</accession>
<evidence type="ECO:0000313" key="4">
    <source>
        <dbReference type="EMBL" id="PJB82914.1"/>
    </source>
</evidence>
<organism evidence="4 5">
    <name type="scientific">Candidatus Yonathbacteria bacterium CG_4_9_14_0_8_um_filter_46_47</name>
    <dbReference type="NCBI Taxonomy" id="1975106"/>
    <lineage>
        <taxon>Bacteria</taxon>
        <taxon>Candidatus Yonathiibacteriota</taxon>
    </lineage>
</organism>
<dbReference type="SUPFAM" id="SSF52172">
    <property type="entry name" value="CheY-like"/>
    <property type="match status" value="1"/>
</dbReference>
<dbReference type="Gene3D" id="3.40.50.2300">
    <property type="match status" value="1"/>
</dbReference>
<name>A0A2M8D763_9BACT</name>
<keyword evidence="1 2" id="KW-0597">Phosphoprotein</keyword>
<dbReference type="PANTHER" id="PTHR44591:SF3">
    <property type="entry name" value="RESPONSE REGULATORY DOMAIN-CONTAINING PROTEIN"/>
    <property type="match status" value="1"/>
</dbReference>
<dbReference type="PANTHER" id="PTHR44591">
    <property type="entry name" value="STRESS RESPONSE REGULATOR PROTEIN 1"/>
    <property type="match status" value="1"/>
</dbReference>
<dbReference type="EMBL" id="PFTM01000047">
    <property type="protein sequence ID" value="PJB82914.1"/>
    <property type="molecule type" value="Genomic_DNA"/>
</dbReference>
<evidence type="ECO:0000313" key="5">
    <source>
        <dbReference type="Proteomes" id="UP000229236"/>
    </source>
</evidence>
<evidence type="ECO:0000259" key="3">
    <source>
        <dbReference type="PROSITE" id="PS50110"/>
    </source>
</evidence>
<gene>
    <name evidence="4" type="ORF">CO088_02630</name>
</gene>
<feature type="domain" description="Response regulatory" evidence="3">
    <location>
        <begin position="66"/>
        <end position="183"/>
    </location>
</feature>
<protein>
    <recommendedName>
        <fullName evidence="3">Response regulatory domain-containing protein</fullName>
    </recommendedName>
</protein>
<dbReference type="AlphaFoldDB" id="A0A2M8D763"/>
<sequence>MNTNNSGVTEYIRQAIKQGESIESIKGGLRRSGYGKDEIERFFEGFVETRDGKKSMGKTAPNGAKKVLIVEDDKFLHEIVVKKMISVGFDVKNAVNSKETFDIFDSGWHPAIILLDLILPGEGGFSILEKIKKDPQLAAVPVVVLSNLGQENDKQRAATLGAVDFMIKSNFTLDEIVKRVISLIG</sequence>
<dbReference type="Pfam" id="PF00072">
    <property type="entry name" value="Response_reg"/>
    <property type="match status" value="1"/>
</dbReference>
<dbReference type="InterPro" id="IPR001789">
    <property type="entry name" value="Sig_transdc_resp-reg_receiver"/>
</dbReference>
<dbReference type="Proteomes" id="UP000229236">
    <property type="component" value="Unassembled WGS sequence"/>
</dbReference>